<dbReference type="SUPFAM" id="SSF75420">
    <property type="entry name" value="YhbC-like, N-terminal domain"/>
    <property type="match status" value="1"/>
</dbReference>
<keyword evidence="2 3" id="KW-0690">Ribosome biogenesis</keyword>
<dbReference type="PANTHER" id="PTHR33867">
    <property type="entry name" value="RIBOSOME MATURATION FACTOR RIMP"/>
    <property type="match status" value="1"/>
</dbReference>
<evidence type="ECO:0000256" key="3">
    <source>
        <dbReference type="HAMAP-Rule" id="MF_01077"/>
    </source>
</evidence>
<name>A0A7C4EX62_9BACT</name>
<gene>
    <name evidence="3" type="primary">rimP</name>
    <name evidence="6" type="ORF">ENV54_07045</name>
</gene>
<dbReference type="InterPro" id="IPR028989">
    <property type="entry name" value="RimP_N"/>
</dbReference>
<organism evidence="6">
    <name type="scientific">Desulfomonile tiedjei</name>
    <dbReference type="NCBI Taxonomy" id="2358"/>
    <lineage>
        <taxon>Bacteria</taxon>
        <taxon>Pseudomonadati</taxon>
        <taxon>Thermodesulfobacteriota</taxon>
        <taxon>Desulfomonilia</taxon>
        <taxon>Desulfomonilales</taxon>
        <taxon>Desulfomonilaceae</taxon>
        <taxon>Desulfomonile</taxon>
    </lineage>
</organism>
<dbReference type="InterPro" id="IPR035956">
    <property type="entry name" value="RimP_N_sf"/>
</dbReference>
<dbReference type="EMBL" id="DTGT01000219">
    <property type="protein sequence ID" value="HGH61037.1"/>
    <property type="molecule type" value="Genomic_DNA"/>
</dbReference>
<feature type="domain" description="Ribosome maturation factor RimP C-terminal" evidence="5">
    <location>
        <begin position="87"/>
        <end position="148"/>
    </location>
</feature>
<proteinExistence type="inferred from homology"/>
<dbReference type="Pfam" id="PF02576">
    <property type="entry name" value="RimP_N"/>
    <property type="match status" value="1"/>
</dbReference>
<dbReference type="FunFam" id="3.30.300.70:FF:000001">
    <property type="entry name" value="Ribosome maturation factor RimP"/>
    <property type="match status" value="1"/>
</dbReference>
<comment type="subcellular location">
    <subcellularLocation>
        <location evidence="3">Cytoplasm</location>
    </subcellularLocation>
</comment>
<dbReference type="GO" id="GO:0006412">
    <property type="term" value="P:translation"/>
    <property type="evidence" value="ECO:0007669"/>
    <property type="project" value="TreeGrafter"/>
</dbReference>
<reference evidence="6" key="1">
    <citation type="journal article" date="2020" name="mSystems">
        <title>Genome- and Community-Level Interaction Insights into Carbon Utilization and Element Cycling Functions of Hydrothermarchaeota in Hydrothermal Sediment.</title>
        <authorList>
            <person name="Zhou Z."/>
            <person name="Liu Y."/>
            <person name="Xu W."/>
            <person name="Pan J."/>
            <person name="Luo Z.H."/>
            <person name="Li M."/>
        </authorList>
    </citation>
    <scope>NUCLEOTIDE SEQUENCE [LARGE SCALE GENOMIC DNA]</scope>
    <source>
        <strain evidence="6">SpSt-769</strain>
    </source>
</reference>
<evidence type="ECO:0000259" key="5">
    <source>
        <dbReference type="Pfam" id="PF17384"/>
    </source>
</evidence>
<dbReference type="HAMAP" id="MF_01077">
    <property type="entry name" value="RimP"/>
    <property type="match status" value="1"/>
</dbReference>
<comment type="function">
    <text evidence="3">Required for maturation of 30S ribosomal subunits.</text>
</comment>
<evidence type="ECO:0000256" key="2">
    <source>
        <dbReference type="ARBA" id="ARBA00022517"/>
    </source>
</evidence>
<dbReference type="CDD" id="cd01734">
    <property type="entry name" value="YlxS_C"/>
    <property type="match status" value="1"/>
</dbReference>
<dbReference type="PANTHER" id="PTHR33867:SF1">
    <property type="entry name" value="RIBOSOME MATURATION FACTOR RIMP"/>
    <property type="match status" value="1"/>
</dbReference>
<comment type="caution">
    <text evidence="6">The sequence shown here is derived from an EMBL/GenBank/DDBJ whole genome shotgun (WGS) entry which is preliminary data.</text>
</comment>
<dbReference type="InterPro" id="IPR028998">
    <property type="entry name" value="RimP_C"/>
</dbReference>
<dbReference type="GO" id="GO:0000028">
    <property type="term" value="P:ribosomal small subunit assembly"/>
    <property type="evidence" value="ECO:0007669"/>
    <property type="project" value="TreeGrafter"/>
</dbReference>
<dbReference type="Gene3D" id="2.30.30.180">
    <property type="entry name" value="Ribosome maturation factor RimP, C-terminal domain"/>
    <property type="match status" value="1"/>
</dbReference>
<dbReference type="Pfam" id="PF17384">
    <property type="entry name" value="DUF150_C"/>
    <property type="match status" value="1"/>
</dbReference>
<dbReference type="InterPro" id="IPR036847">
    <property type="entry name" value="RimP_C_sf"/>
</dbReference>
<protein>
    <recommendedName>
        <fullName evidence="3">Ribosome maturation factor RimP</fullName>
    </recommendedName>
</protein>
<feature type="domain" description="Ribosome maturation factor RimP N-terminal" evidence="4">
    <location>
        <begin position="12"/>
        <end position="83"/>
    </location>
</feature>
<sequence length="165" mass="18517">MDRQFIEQLWKMIDPIVEPEGLELVELEYRPEGGRWMLRVYIDRPTGVTLADCELVSRQVGALLDIEDPIHHPYVLEVSSPGINRVLRREKDFQSFAGSPVVVKTSVKVNGRRNFSGTLRGVKDSNVLVETDGGLVEIGLENIDKARLNLSQEDLFASKAGRGSR</sequence>
<dbReference type="Gene3D" id="3.30.300.70">
    <property type="entry name" value="RimP-like superfamily, N-terminal"/>
    <property type="match status" value="1"/>
</dbReference>
<dbReference type="GO" id="GO:0005829">
    <property type="term" value="C:cytosol"/>
    <property type="evidence" value="ECO:0007669"/>
    <property type="project" value="TreeGrafter"/>
</dbReference>
<dbReference type="AlphaFoldDB" id="A0A7C4EX62"/>
<evidence type="ECO:0000256" key="1">
    <source>
        <dbReference type="ARBA" id="ARBA00022490"/>
    </source>
</evidence>
<keyword evidence="1 3" id="KW-0963">Cytoplasm</keyword>
<comment type="similarity">
    <text evidence="3">Belongs to the RimP family.</text>
</comment>
<evidence type="ECO:0000313" key="6">
    <source>
        <dbReference type="EMBL" id="HGH61037.1"/>
    </source>
</evidence>
<accession>A0A7C4EX62</accession>
<evidence type="ECO:0000259" key="4">
    <source>
        <dbReference type="Pfam" id="PF02576"/>
    </source>
</evidence>
<dbReference type="InterPro" id="IPR003728">
    <property type="entry name" value="Ribosome_maturation_RimP"/>
</dbReference>
<dbReference type="SUPFAM" id="SSF74942">
    <property type="entry name" value="YhbC-like, C-terminal domain"/>
    <property type="match status" value="1"/>
</dbReference>